<evidence type="ECO:0000313" key="2">
    <source>
        <dbReference type="Proteomes" id="UP000324828"/>
    </source>
</evidence>
<name>A0ABQ6SK73_9PAST</name>
<sequence>MNEININIPYSRFVDIFCCYFYVRMNSGDPSAVTRALDDAKYNWLMFGSELRNDIIRMAESAYYPAVVNNYVNNFVEWAKSQFNAPQDYNTPRPLVDVLPVVDLKPYGDKKCNKK</sequence>
<protein>
    <submittedName>
        <fullName evidence="1">Uncharacterized protein</fullName>
    </submittedName>
</protein>
<organism evidence="1 2">
    <name type="scientific">Haemophilus seminalis</name>
    <dbReference type="NCBI Taxonomy" id="2582921"/>
    <lineage>
        <taxon>Bacteria</taxon>
        <taxon>Pseudomonadati</taxon>
        <taxon>Pseudomonadota</taxon>
        <taxon>Gammaproteobacteria</taxon>
        <taxon>Pasteurellales</taxon>
        <taxon>Pasteurellaceae</taxon>
        <taxon>Haemophilus</taxon>
    </lineage>
</organism>
<proteinExistence type="predicted"/>
<keyword evidence="2" id="KW-1185">Reference proteome</keyword>
<dbReference type="RefSeq" id="WP_139989228.1">
    <property type="nucleotide sequence ID" value="NZ_VCED01000001.1"/>
</dbReference>
<reference evidence="1 2" key="1">
    <citation type="submission" date="2019-09" db="EMBL/GenBank/DDBJ databases">
        <title>Haemophilus seminale sp. nov., isolated from human semen.</title>
        <authorList>
            <person name="Zheng M."/>
        </authorList>
    </citation>
    <scope>NUCLEOTIDE SEQUENCE [LARGE SCALE GENOMIC DNA]</scope>
    <source>
        <strain evidence="1 2">SZY H2</strain>
    </source>
</reference>
<dbReference type="Proteomes" id="UP000324828">
    <property type="component" value="Unassembled WGS sequence"/>
</dbReference>
<gene>
    <name evidence="1" type="ORF">F2S80_08155</name>
</gene>
<accession>A0ABQ6SK73</accession>
<dbReference type="EMBL" id="VXDF01000007">
    <property type="protein sequence ID" value="KAA5522575.1"/>
    <property type="molecule type" value="Genomic_DNA"/>
</dbReference>
<evidence type="ECO:0000313" key="1">
    <source>
        <dbReference type="EMBL" id="KAA5522575.1"/>
    </source>
</evidence>
<comment type="caution">
    <text evidence="1">The sequence shown here is derived from an EMBL/GenBank/DDBJ whole genome shotgun (WGS) entry which is preliminary data.</text>
</comment>